<keyword evidence="2" id="KW-1185">Reference proteome</keyword>
<dbReference type="OrthoDB" id="3050185at2759"/>
<accession>A0A8H6LW78</accession>
<sequence>MRVDASGIAIRGKNQSFFLEDHPQYHSQALAMRKEYVVPVLLGPRLPLRKPGEGQSEQWSRYALTLFKPWRAPACLKSREESWSVAYASYASTIPERWKNVLDNMDTLSASREI</sequence>
<comment type="caution">
    <text evidence="1">The sequence shown here is derived from an EMBL/GenBank/DDBJ whole genome shotgun (WGS) entry which is preliminary data.</text>
</comment>
<dbReference type="AlphaFoldDB" id="A0A8H6LW78"/>
<dbReference type="EMBL" id="JACGCI010000111">
    <property type="protein sequence ID" value="KAF6744980.1"/>
    <property type="molecule type" value="Genomic_DNA"/>
</dbReference>
<feature type="non-terminal residue" evidence="1">
    <location>
        <position position="114"/>
    </location>
</feature>
<organism evidence="1 2">
    <name type="scientific">Ephemerocybe angulata</name>
    <dbReference type="NCBI Taxonomy" id="980116"/>
    <lineage>
        <taxon>Eukaryota</taxon>
        <taxon>Fungi</taxon>
        <taxon>Dikarya</taxon>
        <taxon>Basidiomycota</taxon>
        <taxon>Agaricomycotina</taxon>
        <taxon>Agaricomycetes</taxon>
        <taxon>Agaricomycetidae</taxon>
        <taxon>Agaricales</taxon>
        <taxon>Agaricineae</taxon>
        <taxon>Psathyrellaceae</taxon>
        <taxon>Ephemerocybe</taxon>
    </lineage>
</organism>
<name>A0A8H6LW78_9AGAR</name>
<gene>
    <name evidence="1" type="ORF">DFP72DRAFT_824854</name>
</gene>
<evidence type="ECO:0000313" key="2">
    <source>
        <dbReference type="Proteomes" id="UP000521943"/>
    </source>
</evidence>
<dbReference type="Proteomes" id="UP000521943">
    <property type="component" value="Unassembled WGS sequence"/>
</dbReference>
<protein>
    <submittedName>
        <fullName evidence="1">Uncharacterized protein</fullName>
    </submittedName>
</protein>
<evidence type="ECO:0000313" key="1">
    <source>
        <dbReference type="EMBL" id="KAF6744980.1"/>
    </source>
</evidence>
<proteinExistence type="predicted"/>
<reference evidence="1 2" key="1">
    <citation type="submission" date="2020-07" db="EMBL/GenBank/DDBJ databases">
        <title>Comparative genomics of pyrophilous fungi reveals a link between fire events and developmental genes.</title>
        <authorList>
            <consortium name="DOE Joint Genome Institute"/>
            <person name="Steindorff A.S."/>
            <person name="Carver A."/>
            <person name="Calhoun S."/>
            <person name="Stillman K."/>
            <person name="Liu H."/>
            <person name="Lipzen A."/>
            <person name="Pangilinan J."/>
            <person name="Labutti K."/>
            <person name="Bruns T.D."/>
            <person name="Grigoriev I.V."/>
        </authorList>
    </citation>
    <scope>NUCLEOTIDE SEQUENCE [LARGE SCALE GENOMIC DNA]</scope>
    <source>
        <strain evidence="1 2">CBS 144469</strain>
    </source>
</reference>